<dbReference type="OrthoDB" id="2263218at2759"/>
<keyword evidence="2" id="KW-1185">Reference proteome</keyword>
<dbReference type="VEuPathDB" id="FungiDB:PHYBLDRAFT_161654"/>
<dbReference type="InParanoid" id="A0A162V9A9"/>
<dbReference type="RefSeq" id="XP_018299063.1">
    <property type="nucleotide sequence ID" value="XM_018434441.1"/>
</dbReference>
<protein>
    <recommendedName>
        <fullName evidence="3">C2H2-type zinc finger transcription factor</fullName>
    </recommendedName>
</protein>
<name>A0A162V9A9_PHYB8</name>
<dbReference type="Proteomes" id="UP000077315">
    <property type="component" value="Unassembled WGS sequence"/>
</dbReference>
<gene>
    <name evidence="1" type="ORF">PHYBLDRAFT_161654</name>
</gene>
<organism evidence="1 2">
    <name type="scientific">Phycomyces blakesleeanus (strain ATCC 8743b / DSM 1359 / FGSC 10004 / NBRC 33097 / NRRL 1555)</name>
    <dbReference type="NCBI Taxonomy" id="763407"/>
    <lineage>
        <taxon>Eukaryota</taxon>
        <taxon>Fungi</taxon>
        <taxon>Fungi incertae sedis</taxon>
        <taxon>Mucoromycota</taxon>
        <taxon>Mucoromycotina</taxon>
        <taxon>Mucoromycetes</taxon>
        <taxon>Mucorales</taxon>
        <taxon>Phycomycetaceae</taxon>
        <taxon>Phycomyces</taxon>
    </lineage>
</organism>
<accession>A0A162V9A9</accession>
<evidence type="ECO:0000313" key="2">
    <source>
        <dbReference type="Proteomes" id="UP000077315"/>
    </source>
</evidence>
<evidence type="ECO:0000313" key="1">
    <source>
        <dbReference type="EMBL" id="OAD81023.1"/>
    </source>
</evidence>
<evidence type="ECO:0008006" key="3">
    <source>
        <dbReference type="Google" id="ProtNLM"/>
    </source>
</evidence>
<dbReference type="AlphaFoldDB" id="A0A162V9A9"/>
<proteinExistence type="predicted"/>
<sequence length="274" mass="30817">MYQIGIQVESLSHVESQSGIAVTSGIAEWVPSGIEVCAFFFIQSLSKGIVCKMSFSCEEANCTKKSYANMRLNKHSYDDHTLQVTISIQNTSYTVNKIESGFVCPKCNSILESTSTFKAYAERHNKSPKARKKKGVYSESDIETARRISNDMKTLTKPIATLAAVDRLEYTNLTPIALLSGPLSYYLLGDATDVQELHEQQPEVIFSIPPDPSHQPKDYETNHTLLTFLMNNCSMASSLKNEHYIELDTNHLKKANRDWLINPEARYAVLQSIY</sequence>
<dbReference type="GeneID" id="28995347"/>
<reference evidence="2" key="1">
    <citation type="submission" date="2015-06" db="EMBL/GenBank/DDBJ databases">
        <title>Expansion of signal transduction pathways in fungi by whole-genome duplication.</title>
        <authorList>
            <consortium name="DOE Joint Genome Institute"/>
            <person name="Corrochano L.M."/>
            <person name="Kuo A."/>
            <person name="Marcet-Houben M."/>
            <person name="Polaino S."/>
            <person name="Salamov A."/>
            <person name="Villalobos J.M."/>
            <person name="Alvarez M.I."/>
            <person name="Avalos J."/>
            <person name="Benito E.P."/>
            <person name="Benoit I."/>
            <person name="Burger G."/>
            <person name="Camino L.P."/>
            <person name="Canovas D."/>
            <person name="Cerda-Olmedo E."/>
            <person name="Cheng J.-F."/>
            <person name="Dominguez A."/>
            <person name="Elias M."/>
            <person name="Eslava A.P."/>
            <person name="Glaser F."/>
            <person name="Grimwood J."/>
            <person name="Gutierrez G."/>
            <person name="Heitman J."/>
            <person name="Henrissat B."/>
            <person name="Iturriaga E.A."/>
            <person name="Lang B.F."/>
            <person name="Lavin J.L."/>
            <person name="Lee S."/>
            <person name="Li W."/>
            <person name="Lindquist E."/>
            <person name="Lopez-Garcia S."/>
            <person name="Luque E.M."/>
            <person name="Marcos A.T."/>
            <person name="Martin J."/>
            <person name="McCluskey K."/>
            <person name="Medina H.R."/>
            <person name="Miralles-Duran A."/>
            <person name="Miyazaki A."/>
            <person name="Munoz-Torres E."/>
            <person name="Oguiza J.A."/>
            <person name="Ohm R."/>
            <person name="Olmedo M."/>
            <person name="Orejas M."/>
            <person name="Ortiz-Castellanos L."/>
            <person name="Pisabarro A.G."/>
            <person name="Rodriguez-Romero J."/>
            <person name="Ruiz-Herrera J."/>
            <person name="Ruiz-Vazquez R."/>
            <person name="Sanz C."/>
            <person name="Schackwitz W."/>
            <person name="Schmutz J."/>
            <person name="Shahriari M."/>
            <person name="Shelest E."/>
            <person name="Silva-Franco F."/>
            <person name="Soanes D."/>
            <person name="Syed K."/>
            <person name="Tagua V.G."/>
            <person name="Talbot N.J."/>
            <person name="Thon M."/>
            <person name="De vries R.P."/>
            <person name="Wiebenga A."/>
            <person name="Yadav J.S."/>
            <person name="Braun E.L."/>
            <person name="Baker S."/>
            <person name="Garre V."/>
            <person name="Horwitz B."/>
            <person name="Torres-Martinez S."/>
            <person name="Idnurm A."/>
            <person name="Herrera-Estrella A."/>
            <person name="Gabaldon T."/>
            <person name="Grigoriev I.V."/>
        </authorList>
    </citation>
    <scope>NUCLEOTIDE SEQUENCE [LARGE SCALE GENOMIC DNA]</scope>
    <source>
        <strain evidence="2">NRRL 1555(-)</strain>
    </source>
</reference>
<dbReference type="EMBL" id="KV440971">
    <property type="protein sequence ID" value="OAD81023.1"/>
    <property type="molecule type" value="Genomic_DNA"/>
</dbReference>